<comment type="function">
    <text evidence="9 13">Part of the Sec protein translocase complex. Interacts with the SecYEG preprotein conducting channel. SecDF uses the proton motive force (PMF) to complete protein translocation after the ATP-dependent function of SecA.</text>
</comment>
<feature type="transmembrane region" description="Helical" evidence="13">
    <location>
        <begin position="381"/>
        <end position="402"/>
    </location>
</feature>
<dbReference type="Pfam" id="PF02355">
    <property type="entry name" value="SecD_SecF_C"/>
    <property type="match status" value="2"/>
</dbReference>
<feature type="transmembrane region" description="Helical" evidence="13">
    <location>
        <begin position="6"/>
        <end position="23"/>
    </location>
</feature>
<dbReference type="eggNOG" id="COG0342">
    <property type="taxonomic scope" value="Bacteria"/>
</dbReference>
<comment type="similarity">
    <text evidence="14">Belongs to the SecD/SecF family. SecF subfamily.</text>
</comment>
<keyword evidence="8 13" id="KW-0472">Membrane</keyword>
<dbReference type="GO" id="GO:0015450">
    <property type="term" value="F:protein-transporting ATPase activity"/>
    <property type="evidence" value="ECO:0007669"/>
    <property type="project" value="InterPro"/>
</dbReference>
<evidence type="ECO:0000256" key="8">
    <source>
        <dbReference type="ARBA" id="ARBA00023136"/>
    </source>
</evidence>
<dbReference type="InterPro" id="IPR022646">
    <property type="entry name" value="SecD/SecF_CS"/>
</dbReference>
<evidence type="ECO:0000313" key="18">
    <source>
        <dbReference type="EMBL" id="EDY18151.1"/>
    </source>
</evidence>
<evidence type="ECO:0000313" key="19">
    <source>
        <dbReference type="Proteomes" id="UP000005824"/>
    </source>
</evidence>
<dbReference type="Gene3D" id="3.30.1360.200">
    <property type="match status" value="1"/>
</dbReference>
<comment type="subunit">
    <text evidence="12">Part of the essential Sec protein translocation apparatus which comprises SecA, SecYEG and auxiliary proteins SecDF-YajC and YidC.</text>
</comment>
<evidence type="ECO:0000256" key="2">
    <source>
        <dbReference type="ARBA" id="ARBA00022448"/>
    </source>
</evidence>
<dbReference type="InterPro" id="IPR005791">
    <property type="entry name" value="SecD"/>
</dbReference>
<dbReference type="SUPFAM" id="SSF82866">
    <property type="entry name" value="Multidrug efflux transporter AcrB transmembrane domain"/>
    <property type="match status" value="2"/>
</dbReference>
<dbReference type="STRING" id="497964.CfE428DRAFT_4287"/>
<dbReference type="Pfam" id="PF21760">
    <property type="entry name" value="SecD_1st"/>
    <property type="match status" value="1"/>
</dbReference>
<dbReference type="InterPro" id="IPR022645">
    <property type="entry name" value="SecD/SecF_bac"/>
</dbReference>
<dbReference type="InterPro" id="IPR048631">
    <property type="entry name" value="SecD_1st"/>
</dbReference>
<dbReference type="InterPro" id="IPR005665">
    <property type="entry name" value="SecF_bac"/>
</dbReference>
<dbReference type="Pfam" id="PF22599">
    <property type="entry name" value="SecDF_P1_head"/>
    <property type="match status" value="1"/>
</dbReference>
<keyword evidence="19" id="KW-1185">Reference proteome</keyword>
<evidence type="ECO:0000256" key="10">
    <source>
        <dbReference type="ARBA" id="ARBA00060856"/>
    </source>
</evidence>
<dbReference type="NCBIfam" id="TIGR00966">
    <property type="entry name" value="transloc_SecF"/>
    <property type="match status" value="1"/>
</dbReference>
<dbReference type="PANTHER" id="PTHR30081:SF1">
    <property type="entry name" value="PROTEIN TRANSLOCASE SUBUNIT SECD"/>
    <property type="match status" value="1"/>
</dbReference>
<protein>
    <recommendedName>
        <fullName evidence="13 14">Multifunctional fusion protein</fullName>
    </recommendedName>
    <domain>
        <recommendedName>
            <fullName evidence="13">Protein translocase subunit SecD</fullName>
        </recommendedName>
    </domain>
    <domain>
        <recommendedName>
            <fullName evidence="14">Protein-export membrane protein SecF</fullName>
        </recommendedName>
    </domain>
</protein>
<name>B4D5U8_9BACT</name>
<evidence type="ECO:0000256" key="11">
    <source>
        <dbReference type="ARBA" id="ARBA00061053"/>
    </source>
</evidence>
<dbReference type="GO" id="GO:0043952">
    <property type="term" value="P:protein transport by the Sec complex"/>
    <property type="evidence" value="ECO:0007669"/>
    <property type="project" value="UniProtKB-UniRule"/>
</dbReference>
<feature type="domain" description="Protein export membrane protein SecD/SecF C-terminal" evidence="15">
    <location>
        <begin position="306"/>
        <end position="476"/>
    </location>
</feature>
<keyword evidence="4 13" id="KW-0812">Transmembrane</keyword>
<evidence type="ECO:0000256" key="1">
    <source>
        <dbReference type="ARBA" id="ARBA00004651"/>
    </source>
</evidence>
<proteinExistence type="inferred from homology"/>
<feature type="transmembrane region" description="Helical" evidence="13">
    <location>
        <begin position="621"/>
        <end position="641"/>
    </location>
</feature>
<evidence type="ECO:0000256" key="3">
    <source>
        <dbReference type="ARBA" id="ARBA00022475"/>
    </source>
</evidence>
<comment type="caution">
    <text evidence="13">Lacks conserved residue(s) required for the propagation of feature annotation.</text>
</comment>
<dbReference type="EMBL" id="ABVL01000014">
    <property type="protein sequence ID" value="EDY18151.1"/>
    <property type="molecule type" value="Genomic_DNA"/>
</dbReference>
<reference evidence="18 19" key="1">
    <citation type="journal article" date="2011" name="J. Bacteriol.">
        <title>Genome sequence of Chthoniobacter flavus Ellin428, an aerobic heterotrophic soil bacterium.</title>
        <authorList>
            <person name="Kant R."/>
            <person name="van Passel M.W."/>
            <person name="Palva A."/>
            <person name="Lucas S."/>
            <person name="Lapidus A."/>
            <person name="Glavina Del Rio T."/>
            <person name="Dalin E."/>
            <person name="Tice H."/>
            <person name="Bruce D."/>
            <person name="Goodwin L."/>
            <person name="Pitluck S."/>
            <person name="Larimer F.W."/>
            <person name="Land M.L."/>
            <person name="Hauser L."/>
            <person name="Sangwan P."/>
            <person name="de Vos W.M."/>
            <person name="Janssen P.H."/>
            <person name="Smidt H."/>
        </authorList>
    </citation>
    <scope>NUCLEOTIDE SEQUENCE [LARGE SCALE GENOMIC DNA]</scope>
    <source>
        <strain evidence="18 19">Ellin428</strain>
    </source>
</reference>
<dbReference type="Proteomes" id="UP000005824">
    <property type="component" value="Unassembled WGS sequence"/>
</dbReference>
<keyword evidence="6 13" id="KW-1133">Transmembrane helix</keyword>
<keyword evidence="2 13" id="KW-0813">Transport</keyword>
<dbReference type="PANTHER" id="PTHR30081">
    <property type="entry name" value="PROTEIN-EXPORT MEMBRANE PROTEIN SEC"/>
    <property type="match status" value="1"/>
</dbReference>
<dbReference type="NCBIfam" id="TIGR01129">
    <property type="entry name" value="secD"/>
    <property type="match status" value="1"/>
</dbReference>
<dbReference type="NCBIfam" id="NF009583">
    <property type="entry name" value="PRK13024.1-3"/>
    <property type="match status" value="1"/>
</dbReference>
<dbReference type="HAMAP" id="MF_01463_B">
    <property type="entry name" value="SecD_B"/>
    <property type="match status" value="1"/>
</dbReference>
<feature type="transmembrane region" description="Helical" evidence="13">
    <location>
        <begin position="648"/>
        <end position="670"/>
    </location>
</feature>
<dbReference type="eggNOG" id="COG0341">
    <property type="taxonomic scope" value="Bacteria"/>
</dbReference>
<evidence type="ECO:0000259" key="16">
    <source>
        <dbReference type="Pfam" id="PF21760"/>
    </source>
</evidence>
<comment type="similarity">
    <text evidence="13">Belongs to the SecD/SecF family. SecD subfamily.</text>
</comment>
<dbReference type="InterPro" id="IPR054384">
    <property type="entry name" value="SecDF_P1_head"/>
</dbReference>
<dbReference type="FunFam" id="1.20.1640.10:FF:000024">
    <property type="entry name" value="Multifunctional fusion protein"/>
    <property type="match status" value="1"/>
</dbReference>
<feature type="transmembrane region" description="Helical" evidence="13">
    <location>
        <begin position="352"/>
        <end position="375"/>
    </location>
</feature>
<keyword evidence="7 13" id="KW-0811">Translocation</keyword>
<comment type="subunit">
    <text evidence="14">Forms a complex with SecD. Part of the essential Sec protein translocation apparatus which comprises SecA, SecYEG and auxiliary proteins SecDF. Other proteins may also be involved.</text>
</comment>
<feature type="transmembrane region" description="Helical" evidence="13">
    <location>
        <begin position="505"/>
        <end position="524"/>
    </location>
</feature>
<comment type="subunit">
    <text evidence="13">Forms a complex with SecF. Part of the essential Sec protein translocation apparatus which comprises SecA, SecYEG and auxiliary proteins SecDF. Other proteins may also be involved.</text>
</comment>
<organism evidence="18 19">
    <name type="scientific">Chthoniobacter flavus Ellin428</name>
    <dbReference type="NCBI Taxonomy" id="497964"/>
    <lineage>
        <taxon>Bacteria</taxon>
        <taxon>Pseudomonadati</taxon>
        <taxon>Verrucomicrobiota</taxon>
        <taxon>Spartobacteria</taxon>
        <taxon>Chthoniobacterales</taxon>
        <taxon>Chthoniobacteraceae</taxon>
        <taxon>Chthoniobacter</taxon>
    </lineage>
</organism>
<evidence type="ECO:0000259" key="15">
    <source>
        <dbReference type="Pfam" id="PF02355"/>
    </source>
</evidence>
<feature type="domain" description="Protein export membrane protein SecD/SecF C-terminal" evidence="15">
    <location>
        <begin position="596"/>
        <end position="779"/>
    </location>
</feature>
<feature type="domain" description="Protein translocase subunit SecDF P1" evidence="16">
    <location>
        <begin position="102"/>
        <end position="162"/>
    </location>
</feature>
<dbReference type="InParanoid" id="B4D5U8"/>
<feature type="domain" description="SecDF P1 head subdomain" evidence="17">
    <location>
        <begin position="199"/>
        <end position="301"/>
    </location>
</feature>
<dbReference type="InterPro" id="IPR048634">
    <property type="entry name" value="SecD_SecF_C"/>
</dbReference>
<keyword evidence="5 13" id="KW-0653">Protein transport</keyword>
<evidence type="ECO:0000256" key="5">
    <source>
        <dbReference type="ARBA" id="ARBA00022927"/>
    </source>
</evidence>
<feature type="transmembrane region" description="Helical" evidence="13">
    <location>
        <begin position="676"/>
        <end position="697"/>
    </location>
</feature>
<dbReference type="Pfam" id="PF07549">
    <property type="entry name" value="Sec_GG"/>
    <property type="match status" value="1"/>
</dbReference>
<accession>B4D5U8</accession>
<comment type="caution">
    <text evidence="18">The sequence shown here is derived from an EMBL/GenBank/DDBJ whole genome shotgun (WGS) entry which is preliminary data.</text>
</comment>
<keyword evidence="3 13" id="KW-1003">Cell membrane</keyword>
<dbReference type="InterPro" id="IPR055344">
    <property type="entry name" value="SecD_SecF_C_bact"/>
</dbReference>
<evidence type="ECO:0000256" key="9">
    <source>
        <dbReference type="ARBA" id="ARBA00059018"/>
    </source>
</evidence>
<dbReference type="GO" id="GO:0065002">
    <property type="term" value="P:intracellular protein transmembrane transport"/>
    <property type="evidence" value="ECO:0007669"/>
    <property type="project" value="UniProtKB-UniRule"/>
</dbReference>
<evidence type="ECO:0000259" key="17">
    <source>
        <dbReference type="Pfam" id="PF22599"/>
    </source>
</evidence>
<evidence type="ECO:0000256" key="7">
    <source>
        <dbReference type="ARBA" id="ARBA00023010"/>
    </source>
</evidence>
<dbReference type="RefSeq" id="WP_006981611.1">
    <property type="nucleotide sequence ID" value="NZ_ABVL01000014.1"/>
</dbReference>
<dbReference type="GO" id="GO:0006605">
    <property type="term" value="P:protein targeting"/>
    <property type="evidence" value="ECO:0007669"/>
    <property type="project" value="UniProtKB-UniRule"/>
</dbReference>
<feature type="transmembrane region" description="Helical" evidence="13">
    <location>
        <begin position="451"/>
        <end position="484"/>
    </location>
</feature>
<feature type="transmembrane region" description="Helical" evidence="13">
    <location>
        <begin position="324"/>
        <end position="345"/>
    </location>
</feature>
<feature type="transmembrane region" description="Helical" evidence="13">
    <location>
        <begin position="423"/>
        <end position="445"/>
    </location>
</feature>
<comment type="similarity">
    <text evidence="11">In the N-terminal section; belongs to the SecD/SecF family. SecD subfamily.</text>
</comment>
<dbReference type="Gene3D" id="3.30.70.3400">
    <property type="match status" value="1"/>
</dbReference>
<sequence>MDQNVAIFLFGLLLMVLFAWYFFTDSERVKRNLGTLLAILLTAFCLWEVSPPRDIKDANGNILTAGKIHLGLDLQGGTSFLIRLDPPADDKGVKKDITKDMVDQAMEAIRKRVDQFGVSEPIITPQGTDRILVQIPGLDQGQIADAREQLKKVAKLEFHLVNPQSQALAQAIEAGVQPTPHGYTLVDTSMERNGKPVEGKLLIKNTADLLGSDVTHAYAYYDGQWGVALEFNSKGADQFAKLTAQVAREHSQMAILLDGKVQSAPTVDEKYATAGIVGGRAQISGGSMSEKEARNLASALQNPLQTPVQIEEERSASSTLGQDAINSGITAGIGGLVLVLIFVVIYYRFAGLVAVVGLVINIIVLFGAMAMFGFVLTLPGIAGVILTIGLAVDANVLIYERLREEMAAGKTLASSINAAYDKAFTVIFDANATTLITAAILFWQASGPVKGFAVTLVVGIIASVFSAMVVTRMLFSWALKIGFLKRITMLHLISGQGVDFMSRRFLWIGISVTVAVVSMIGFAVRFPNNLGIDFKGGDLLMLKSVKPVEVADIRKHIEELKIEDVAIQKETDPSSHSEFIAIRSPIDTGDKIEAHLKETMPDTGFSEHKKDKVGKIVGGELAKSSLIALGLGMLGIFLYVTMRFEASFAVGALVALLHDVIITVGLFSIFGRELSLIMVGAILTIAGYSINDTIVVYDRIREGLHSGRRGSIQSIMNASINETLSRTLLTSGCTLLSVAALYIFGGPVLHDFAFAILIGIVVGTYSSIFIASPIVLWWSGHKPGTAHNTPKVEETPKIATA</sequence>
<evidence type="ECO:0000256" key="12">
    <source>
        <dbReference type="ARBA" id="ARBA00065973"/>
    </source>
</evidence>
<evidence type="ECO:0000256" key="14">
    <source>
        <dbReference type="HAMAP-Rule" id="MF_01464"/>
    </source>
</evidence>
<comment type="similarity">
    <text evidence="10">In the C-terminal section; belongs to the SecD/SecF family. SecF subfamily.</text>
</comment>
<dbReference type="NCBIfam" id="TIGR00916">
    <property type="entry name" value="2A0604s01"/>
    <property type="match status" value="2"/>
</dbReference>
<gene>
    <name evidence="14" type="primary">secF</name>
    <name evidence="13" type="synonym">secD</name>
    <name evidence="18" type="ORF">CfE428DRAFT_4287</name>
</gene>
<evidence type="ECO:0000256" key="13">
    <source>
        <dbReference type="HAMAP-Rule" id="MF_01463"/>
    </source>
</evidence>
<dbReference type="GO" id="GO:0005886">
    <property type="term" value="C:plasma membrane"/>
    <property type="evidence" value="ECO:0007669"/>
    <property type="project" value="UniProtKB-SubCell"/>
</dbReference>
<evidence type="ECO:0000256" key="6">
    <source>
        <dbReference type="ARBA" id="ARBA00022989"/>
    </source>
</evidence>
<dbReference type="Gene3D" id="1.20.1640.10">
    <property type="entry name" value="Multidrug efflux transporter AcrB transmembrane domain"/>
    <property type="match status" value="2"/>
</dbReference>
<comment type="subcellular location">
    <subcellularLocation>
        <location evidence="1 13">Cell membrane</location>
        <topology evidence="1 13">Multi-pass membrane protein</topology>
    </subcellularLocation>
</comment>
<evidence type="ECO:0000256" key="4">
    <source>
        <dbReference type="ARBA" id="ARBA00022692"/>
    </source>
</evidence>
<feature type="transmembrane region" description="Helical" evidence="13">
    <location>
        <begin position="728"/>
        <end position="746"/>
    </location>
</feature>
<dbReference type="InterPro" id="IPR022813">
    <property type="entry name" value="SecD/SecF_arch_bac"/>
</dbReference>
<feature type="transmembrane region" description="Helical" evidence="13">
    <location>
        <begin position="752"/>
        <end position="778"/>
    </location>
</feature>
<dbReference type="AlphaFoldDB" id="B4D5U8"/>
<dbReference type="PRINTS" id="PR01755">
    <property type="entry name" value="SECFTRNLCASE"/>
</dbReference>
<dbReference type="HAMAP" id="MF_01464_B">
    <property type="entry name" value="SecF_B"/>
    <property type="match status" value="1"/>
</dbReference>